<keyword evidence="4 8" id="KW-1133">Transmembrane helix</keyword>
<sequence>MNLWHILLLPILEVLLVGALSGLAGVLAVLNRRVFFAESVTHGVFPGAVLGVVIAAGFGAGHSGLSAALFAGALLMCLPLAGLMGLLVRLPGISSQAAAGIVLTLGFALGYFLATWFQPLPLQVASFLTGSVLTVSEVDVATAGAALTALLLLMRGRGGLLLSHCFDASSTPARMRRRLDGLMHAAIILAVVVVIPAVGTVLSIALIAAPAAGLKGIAPSLRAYTIAAPLAGAVIGLTGLGIAVAADLSVGGTIAAVAGVFFLICVSLGEGARFIGRGPRPLPRRQGARRRPLRFPATRAR</sequence>
<accession>A0A923E198</accession>
<dbReference type="SUPFAM" id="SSF81345">
    <property type="entry name" value="ABC transporter involved in vitamin B12 uptake, BtuC"/>
    <property type="match status" value="1"/>
</dbReference>
<dbReference type="AlphaFoldDB" id="A0A923E198"/>
<evidence type="ECO:0000256" key="2">
    <source>
        <dbReference type="ARBA" id="ARBA00008034"/>
    </source>
</evidence>
<comment type="similarity">
    <text evidence="2 6">Belongs to the ABC-3 integral membrane protein family.</text>
</comment>
<keyword evidence="3 6" id="KW-0812">Transmembrane</keyword>
<feature type="transmembrane region" description="Helical" evidence="8">
    <location>
        <begin position="182"/>
        <end position="209"/>
    </location>
</feature>
<keyword evidence="5 8" id="KW-0472">Membrane</keyword>
<feature type="transmembrane region" description="Helical" evidence="8">
    <location>
        <begin position="6"/>
        <end position="30"/>
    </location>
</feature>
<comment type="subcellular location">
    <subcellularLocation>
        <location evidence="6">Cell membrane</location>
        <topology evidence="6">Multi-pass membrane protein</topology>
    </subcellularLocation>
    <subcellularLocation>
        <location evidence="1">Membrane</location>
        <topology evidence="1">Multi-pass membrane protein</topology>
    </subcellularLocation>
</comment>
<dbReference type="Proteomes" id="UP000617426">
    <property type="component" value="Unassembled WGS sequence"/>
</dbReference>
<keyword evidence="6" id="KW-0813">Transport</keyword>
<dbReference type="PANTHER" id="PTHR30477">
    <property type="entry name" value="ABC-TRANSPORTER METAL-BINDING PROTEIN"/>
    <property type="match status" value="1"/>
</dbReference>
<evidence type="ECO:0000313" key="9">
    <source>
        <dbReference type="EMBL" id="MBB6334108.1"/>
    </source>
</evidence>
<gene>
    <name evidence="9" type="ORF">HD592_000673</name>
</gene>
<name>A0A923E198_9ACTO</name>
<reference evidence="9" key="1">
    <citation type="submission" date="2020-08" db="EMBL/GenBank/DDBJ databases">
        <title>Sequencing the genomes of 1000 actinobacteria strains.</title>
        <authorList>
            <person name="Klenk H.-P."/>
        </authorList>
    </citation>
    <scope>NUCLEOTIDE SEQUENCE</scope>
    <source>
        <strain evidence="9">DSM 10695</strain>
    </source>
</reference>
<evidence type="ECO:0000256" key="7">
    <source>
        <dbReference type="SAM" id="MobiDB-lite"/>
    </source>
</evidence>
<proteinExistence type="inferred from homology"/>
<dbReference type="GO" id="GO:0043190">
    <property type="term" value="C:ATP-binding cassette (ABC) transporter complex"/>
    <property type="evidence" value="ECO:0007669"/>
    <property type="project" value="InterPro"/>
</dbReference>
<dbReference type="GO" id="GO:0055085">
    <property type="term" value="P:transmembrane transport"/>
    <property type="evidence" value="ECO:0007669"/>
    <property type="project" value="InterPro"/>
</dbReference>
<feature type="transmembrane region" description="Helical" evidence="8">
    <location>
        <begin position="252"/>
        <end position="275"/>
    </location>
</feature>
<protein>
    <submittedName>
        <fullName evidence="9">ABC-type Mn2+/Zn2+ transport system permease subunit</fullName>
    </submittedName>
</protein>
<feature type="transmembrane region" description="Helical" evidence="8">
    <location>
        <begin position="97"/>
        <end position="117"/>
    </location>
</feature>
<feature type="compositionally biased region" description="Basic residues" evidence="7">
    <location>
        <begin position="282"/>
        <end position="293"/>
    </location>
</feature>
<evidence type="ECO:0000256" key="3">
    <source>
        <dbReference type="ARBA" id="ARBA00022692"/>
    </source>
</evidence>
<feature type="transmembrane region" description="Helical" evidence="8">
    <location>
        <begin position="42"/>
        <end position="61"/>
    </location>
</feature>
<evidence type="ECO:0000256" key="4">
    <source>
        <dbReference type="ARBA" id="ARBA00022989"/>
    </source>
</evidence>
<feature type="region of interest" description="Disordered" evidence="7">
    <location>
        <begin position="279"/>
        <end position="301"/>
    </location>
</feature>
<dbReference type="PANTHER" id="PTHR30477:SF0">
    <property type="entry name" value="METAL TRANSPORT SYSTEM MEMBRANE PROTEIN TM_0125-RELATED"/>
    <property type="match status" value="1"/>
</dbReference>
<comment type="caution">
    <text evidence="9">The sequence shown here is derived from an EMBL/GenBank/DDBJ whole genome shotgun (WGS) entry which is preliminary data.</text>
</comment>
<dbReference type="InterPro" id="IPR037294">
    <property type="entry name" value="ABC_BtuC-like"/>
</dbReference>
<evidence type="ECO:0000256" key="8">
    <source>
        <dbReference type="SAM" id="Phobius"/>
    </source>
</evidence>
<dbReference type="Pfam" id="PF00950">
    <property type="entry name" value="ABC-3"/>
    <property type="match status" value="1"/>
</dbReference>
<organism evidence="9 10">
    <name type="scientific">Schaalia hyovaginalis</name>
    <dbReference type="NCBI Taxonomy" id="29316"/>
    <lineage>
        <taxon>Bacteria</taxon>
        <taxon>Bacillati</taxon>
        <taxon>Actinomycetota</taxon>
        <taxon>Actinomycetes</taxon>
        <taxon>Actinomycetales</taxon>
        <taxon>Actinomycetaceae</taxon>
        <taxon>Schaalia</taxon>
    </lineage>
</organism>
<feature type="transmembrane region" description="Helical" evidence="8">
    <location>
        <begin position="67"/>
        <end position="90"/>
    </location>
</feature>
<evidence type="ECO:0000256" key="5">
    <source>
        <dbReference type="ARBA" id="ARBA00023136"/>
    </source>
</evidence>
<evidence type="ECO:0000256" key="6">
    <source>
        <dbReference type="RuleBase" id="RU003943"/>
    </source>
</evidence>
<dbReference type="EMBL" id="JACHMK010000001">
    <property type="protein sequence ID" value="MBB6334108.1"/>
    <property type="molecule type" value="Genomic_DNA"/>
</dbReference>
<dbReference type="InterPro" id="IPR001626">
    <property type="entry name" value="ABC_TroCD"/>
</dbReference>
<dbReference type="Gene3D" id="1.10.3470.10">
    <property type="entry name" value="ABC transporter involved in vitamin B12 uptake, BtuC"/>
    <property type="match status" value="1"/>
</dbReference>
<evidence type="ECO:0000313" key="10">
    <source>
        <dbReference type="Proteomes" id="UP000617426"/>
    </source>
</evidence>
<dbReference type="RefSeq" id="WP_184451875.1">
    <property type="nucleotide sequence ID" value="NZ_JACHMK010000001.1"/>
</dbReference>
<keyword evidence="10" id="KW-1185">Reference proteome</keyword>
<feature type="transmembrane region" description="Helical" evidence="8">
    <location>
        <begin position="221"/>
        <end position="246"/>
    </location>
</feature>
<evidence type="ECO:0000256" key="1">
    <source>
        <dbReference type="ARBA" id="ARBA00004141"/>
    </source>
</evidence>